<gene>
    <name evidence="2" type="primary">C8orf82</name>
</gene>
<evidence type="ECO:0000313" key="2">
    <source>
        <dbReference type="Ensembl" id="ENSCWAP00000001483.1"/>
    </source>
</evidence>
<dbReference type="PANTHER" id="PTHR31449:SF3">
    <property type="entry name" value="UPF0598 PROTEIN C8ORF82"/>
    <property type="match status" value="1"/>
</dbReference>
<dbReference type="Proteomes" id="UP000694540">
    <property type="component" value="Unplaced"/>
</dbReference>
<dbReference type="PANTHER" id="PTHR31449">
    <property type="entry name" value="UPF0598 PROTEIN C8ORF82"/>
    <property type="match status" value="1"/>
</dbReference>
<dbReference type="Pfam" id="PF14956">
    <property type="entry name" value="DUF4505"/>
    <property type="match status" value="1"/>
</dbReference>
<reference evidence="2" key="2">
    <citation type="submission" date="2025-09" db="UniProtKB">
        <authorList>
            <consortium name="Ensembl"/>
        </authorList>
    </citation>
    <scope>IDENTIFICATION</scope>
</reference>
<dbReference type="Ensembl" id="ENSCWAT00000001633.1">
    <property type="protein sequence ID" value="ENSCWAP00000001483.1"/>
    <property type="gene ID" value="ENSCWAG00000001243.1"/>
</dbReference>
<protein>
    <submittedName>
        <fullName evidence="2">Chromosome 8 open reading frame 82</fullName>
    </submittedName>
</protein>
<sequence length="87" mass="9516">MWATRGALQAWAVGWARPSGSRAYGGGQAVAYTQGQSPEPRTREYFYYVDHQGQLFLDDSKMKNFITCFKGSDASTSPASLSFPGTP</sequence>
<evidence type="ECO:0000256" key="1">
    <source>
        <dbReference type="ARBA" id="ARBA00006322"/>
    </source>
</evidence>
<name>A0A8C3VTA7_9CETA</name>
<organism evidence="2 3">
    <name type="scientific">Catagonus wagneri</name>
    <name type="common">Chacoan peccary</name>
    <dbReference type="NCBI Taxonomy" id="51154"/>
    <lineage>
        <taxon>Eukaryota</taxon>
        <taxon>Metazoa</taxon>
        <taxon>Chordata</taxon>
        <taxon>Craniata</taxon>
        <taxon>Vertebrata</taxon>
        <taxon>Euteleostomi</taxon>
        <taxon>Mammalia</taxon>
        <taxon>Eutheria</taxon>
        <taxon>Laurasiatheria</taxon>
        <taxon>Artiodactyla</taxon>
        <taxon>Suina</taxon>
        <taxon>Tayassuidae</taxon>
        <taxon>Catagonus</taxon>
    </lineage>
</organism>
<evidence type="ECO:0000313" key="3">
    <source>
        <dbReference type="Proteomes" id="UP000694540"/>
    </source>
</evidence>
<keyword evidence="3" id="KW-1185">Reference proteome</keyword>
<dbReference type="AlphaFoldDB" id="A0A8C3VTA7"/>
<dbReference type="InterPro" id="IPR028108">
    <property type="entry name" value="DUF4505"/>
</dbReference>
<accession>A0A8C3VTA7</accession>
<comment type="similarity">
    <text evidence="1">Belongs to the UPF0598 family.</text>
</comment>
<proteinExistence type="inferred from homology"/>
<reference evidence="2" key="1">
    <citation type="submission" date="2025-08" db="UniProtKB">
        <authorList>
            <consortium name="Ensembl"/>
        </authorList>
    </citation>
    <scope>IDENTIFICATION</scope>
</reference>
<dbReference type="GeneTree" id="ENSGT00390000011521"/>